<dbReference type="Gene3D" id="3.40.50.970">
    <property type="match status" value="1"/>
</dbReference>
<comment type="caution">
    <text evidence="2">The sequence shown here is derived from an EMBL/GenBank/DDBJ whole genome shotgun (WGS) entry which is preliminary data.</text>
</comment>
<keyword evidence="3" id="KW-1185">Reference proteome</keyword>
<dbReference type="CDD" id="cd00568">
    <property type="entry name" value="TPP_enzymes"/>
    <property type="match status" value="1"/>
</dbReference>
<organism evidence="2 4">
    <name type="scientific">Paraburkholderia ginsengiterrae</name>
    <dbReference type="NCBI Taxonomy" id="1462993"/>
    <lineage>
        <taxon>Bacteria</taxon>
        <taxon>Pseudomonadati</taxon>
        <taxon>Pseudomonadota</taxon>
        <taxon>Betaproteobacteria</taxon>
        <taxon>Burkholderiales</taxon>
        <taxon>Burkholderiaceae</taxon>
        <taxon>Paraburkholderia</taxon>
    </lineage>
</organism>
<gene>
    <name evidence="1" type="ORF">A6V36_12015</name>
    <name evidence="2" type="ORF">A6V37_06080</name>
</gene>
<reference evidence="3 4" key="1">
    <citation type="submission" date="2016-04" db="EMBL/GenBank/DDBJ databases">
        <title>Reclassification of Paraburkholderia panaciterrae (Farh et al. 2015) Dobritsa &amp; Samadpour 2016 as a later homotypic synonym of Paraburkholderia ginsengiterrae (Farh et al. 2015) Dobritsa &amp; Samadpour 2016.</title>
        <authorList>
            <person name="Dobritsa A.P."/>
            <person name="Kutumbaka K."/>
            <person name="Samadpour M."/>
        </authorList>
    </citation>
    <scope>NUCLEOTIDE SEQUENCE [LARGE SCALE GENOMIC DNA]</scope>
    <source>
        <strain evidence="2 4">DCY85</strain>
        <strain evidence="1 3">DCY85-1</strain>
    </source>
</reference>
<evidence type="ECO:0008006" key="5">
    <source>
        <dbReference type="Google" id="ProtNLM"/>
    </source>
</evidence>
<dbReference type="STRING" id="1462993.A6V36_12015"/>
<evidence type="ECO:0000313" key="3">
    <source>
        <dbReference type="Proteomes" id="UP000077961"/>
    </source>
</evidence>
<protein>
    <recommendedName>
        <fullName evidence="5">Thiamine pyrophosphate enzyme TPP-binding domain-containing protein</fullName>
    </recommendedName>
</protein>
<sequence length="88" mass="9652">MTSSHQHIEFGAVPVHRPPQQIRLCAQRHDWSAFATSLGVAARRVERLDDLADAVSEASQSNGPFLIELSTGVFPAPNRYYTECAACP</sequence>
<evidence type="ECO:0000313" key="2">
    <source>
        <dbReference type="EMBL" id="OAJ55782.1"/>
    </source>
</evidence>
<dbReference type="Proteomes" id="UP000078116">
    <property type="component" value="Unassembled WGS sequence"/>
</dbReference>
<name>A0A1A9N2D2_9BURK</name>
<accession>A0A1A9N2D2</accession>
<proteinExistence type="predicted"/>
<dbReference type="EMBL" id="LXKA01000338">
    <property type="protein sequence ID" value="OAJ55782.1"/>
    <property type="molecule type" value="Genomic_DNA"/>
</dbReference>
<dbReference type="EMBL" id="LXJZ01000220">
    <property type="protein sequence ID" value="OAJ53083.1"/>
    <property type="molecule type" value="Genomic_DNA"/>
</dbReference>
<evidence type="ECO:0000313" key="4">
    <source>
        <dbReference type="Proteomes" id="UP000078116"/>
    </source>
</evidence>
<dbReference type="AlphaFoldDB" id="A0A1A9N2D2"/>
<dbReference type="Proteomes" id="UP000077961">
    <property type="component" value="Unassembled WGS sequence"/>
</dbReference>
<dbReference type="InterPro" id="IPR029061">
    <property type="entry name" value="THDP-binding"/>
</dbReference>
<evidence type="ECO:0000313" key="1">
    <source>
        <dbReference type="EMBL" id="OAJ53083.1"/>
    </source>
</evidence>
<dbReference type="SUPFAM" id="SSF52518">
    <property type="entry name" value="Thiamin diphosphate-binding fold (THDP-binding)"/>
    <property type="match status" value="1"/>
</dbReference>